<dbReference type="GO" id="GO:0015990">
    <property type="term" value="P:electron transport coupled proton transport"/>
    <property type="evidence" value="ECO:0007669"/>
    <property type="project" value="TreeGrafter"/>
</dbReference>
<evidence type="ECO:0000256" key="7">
    <source>
        <dbReference type="ARBA" id="ARBA00022692"/>
    </source>
</evidence>
<protein>
    <recommendedName>
        <fullName evidence="4">NADH-ubiquinone oxidoreductase chain 5</fullName>
        <ecNumber evidence="3">7.1.1.2</ecNumber>
    </recommendedName>
    <alternativeName>
        <fullName evidence="16">NADH dehydrogenase subunit 5</fullName>
    </alternativeName>
</protein>
<evidence type="ECO:0000259" key="20">
    <source>
        <dbReference type="Pfam" id="PF06455"/>
    </source>
</evidence>
<dbReference type="InterPro" id="IPR010934">
    <property type="entry name" value="NADH_DH_su5_C"/>
</dbReference>
<feature type="transmembrane region" description="Helical" evidence="18">
    <location>
        <begin position="417"/>
        <end position="437"/>
    </location>
</feature>
<feature type="domain" description="NADH dehydrogenase subunit 5 C-terminal" evidence="20">
    <location>
        <begin position="387"/>
        <end position="561"/>
    </location>
</feature>
<evidence type="ECO:0000256" key="16">
    <source>
        <dbReference type="ARBA" id="ARBA00031027"/>
    </source>
</evidence>
<dbReference type="PRINTS" id="PR01434">
    <property type="entry name" value="NADHDHGNASE5"/>
</dbReference>
<dbReference type="InterPro" id="IPR003945">
    <property type="entry name" value="NU5C-like"/>
</dbReference>
<feature type="transmembrane region" description="Helical" evidence="18">
    <location>
        <begin position="44"/>
        <end position="70"/>
    </location>
</feature>
<evidence type="ECO:0000256" key="18">
    <source>
        <dbReference type="SAM" id="Phobius"/>
    </source>
</evidence>
<feature type="transmembrane region" description="Helical" evidence="18">
    <location>
        <begin position="147"/>
        <end position="168"/>
    </location>
</feature>
<dbReference type="Pfam" id="PF00361">
    <property type="entry name" value="Proton_antipo_M"/>
    <property type="match status" value="1"/>
</dbReference>
<dbReference type="GO" id="GO:0003954">
    <property type="term" value="F:NADH dehydrogenase activity"/>
    <property type="evidence" value="ECO:0007669"/>
    <property type="project" value="TreeGrafter"/>
</dbReference>
<dbReference type="PANTHER" id="PTHR42829:SF2">
    <property type="entry name" value="NADH-UBIQUINONE OXIDOREDUCTASE CHAIN 5"/>
    <property type="match status" value="1"/>
</dbReference>
<organism evidence="21">
    <name type="scientific">Sphindus dubius</name>
    <dbReference type="NCBI Taxonomy" id="295944"/>
    <lineage>
        <taxon>Eukaryota</taxon>
        <taxon>Metazoa</taxon>
        <taxon>Ecdysozoa</taxon>
        <taxon>Arthropoda</taxon>
        <taxon>Hexapoda</taxon>
        <taxon>Insecta</taxon>
        <taxon>Pterygota</taxon>
        <taxon>Neoptera</taxon>
        <taxon>Endopterygota</taxon>
        <taxon>Coleoptera</taxon>
        <taxon>Polyphaga</taxon>
        <taxon>Cucujiformia</taxon>
        <taxon>Sphindidae</taxon>
        <taxon>Sphindus</taxon>
    </lineage>
</organism>
<evidence type="ECO:0000313" key="21">
    <source>
        <dbReference type="EMBL" id="ALO77031.1"/>
    </source>
</evidence>
<keyword evidence="8" id="KW-0999">Mitochondrion inner membrane</keyword>
<feature type="transmembrane region" description="Helical" evidence="18">
    <location>
        <begin position="449"/>
        <end position="470"/>
    </location>
</feature>
<dbReference type="AlphaFoldDB" id="A0A0S2MQQ2"/>
<feature type="transmembrane region" description="Helical" evidence="18">
    <location>
        <begin position="238"/>
        <end position="259"/>
    </location>
</feature>
<proteinExistence type="predicted"/>
<feature type="transmembrane region" description="Helical" evidence="18">
    <location>
        <begin position="328"/>
        <end position="351"/>
    </location>
</feature>
<evidence type="ECO:0000259" key="19">
    <source>
        <dbReference type="Pfam" id="PF00361"/>
    </source>
</evidence>
<evidence type="ECO:0000256" key="14">
    <source>
        <dbReference type="ARBA" id="ARBA00023128"/>
    </source>
</evidence>
<dbReference type="InterPro" id="IPR001750">
    <property type="entry name" value="ND/Mrp_TM"/>
</dbReference>
<feature type="transmembrane region" description="Helical" evidence="18">
    <location>
        <begin position="212"/>
        <end position="232"/>
    </location>
</feature>
<feature type="transmembrane region" description="Helical" evidence="18">
    <location>
        <begin position="371"/>
        <end position="396"/>
    </location>
</feature>
<evidence type="ECO:0000256" key="6">
    <source>
        <dbReference type="ARBA" id="ARBA00022660"/>
    </source>
</evidence>
<evidence type="ECO:0000256" key="15">
    <source>
        <dbReference type="ARBA" id="ARBA00023136"/>
    </source>
</evidence>
<sequence>MILNIYMYMSMISVFLFLLFLFFYDMDMSIIIEFKMITLNSCMFNYLILLDFISLLFMSFVIFISSVVLFYSLEYLVNDKNLLRFILLVFMFVISMMFMILSPNLISILLGWDGLGLVSYCLVIYYQNIKSNNAGMMTALMNRVGDVAILLSIIFMVNYGSWSFLNYLTFKNDFFMVMISILIMIAAFTKSAQIPFSAWLPMAMAAPTPVSALVHSSTLVTAGVYLLIRFNMGFSENLMNFILIISSLTMFISGLSANYEFDLKKIIAFSTLSQLGLMMSILSLGNFKLAFFHLLIHALFKALLFLCAGVVIHSLLDCQDIRGYGGLIYKMPLVSSIMILSNFSLCGIPFFSGFYSKDLIIEFASMNYLNLFIYLIYYLSIGLTVSYSMRLVYYLLLKNYSSMPFFSLSESLNKMTISLIILYLFSLISGSSVMWLFNKTPYFICLSYYMKLITIIIIIISSTMMFIMSLKNLSFIYSVNWMKYFISMIGNMSLISSFGVSRTFLVISNSFNKLDSSWLEFYGSKNMYKFMLSLLLFFQSLTKNYFKIYLILILIWLMFMF</sequence>
<dbReference type="GO" id="GO:0005743">
    <property type="term" value="C:mitochondrial inner membrane"/>
    <property type="evidence" value="ECO:0007669"/>
    <property type="project" value="UniProtKB-SubCell"/>
</dbReference>
<evidence type="ECO:0000256" key="4">
    <source>
        <dbReference type="ARBA" id="ARBA00021096"/>
    </source>
</evidence>
<feature type="transmembrane region" description="Helical" evidence="18">
    <location>
        <begin position="482"/>
        <end position="507"/>
    </location>
</feature>
<feature type="transmembrane region" description="Helical" evidence="18">
    <location>
        <begin position="266"/>
        <end position="285"/>
    </location>
</feature>
<comment type="function">
    <text evidence="1">Core subunit of the mitochondrial membrane respiratory chain NADH dehydrogenase (Complex I) that is believed to belong to the minimal assembly required for catalysis. Complex I functions in the transfer of electrons from NADH to the respiratory chain. The immediate electron acceptor for the enzyme is believed to be ubiquinone.</text>
</comment>
<feature type="transmembrane region" description="Helical" evidence="18">
    <location>
        <begin position="291"/>
        <end position="316"/>
    </location>
</feature>
<dbReference type="Pfam" id="PF06455">
    <property type="entry name" value="NADH5_C"/>
    <property type="match status" value="1"/>
</dbReference>
<keyword evidence="10" id="KW-0249">Electron transport</keyword>
<reference evidence="21" key="1">
    <citation type="submission" date="2012-06" db="EMBL/GenBank/DDBJ databases">
        <title>Mitogenomics of the Coleoptera under dense taxon sampling.</title>
        <authorList>
            <person name="Timmermans M.J.T.N."/>
            <person name="Lim J."/>
            <person name="Dodsworth S."/>
            <person name="Haran J."/>
            <person name="Ahrens D."/>
            <person name="Bocak L."/>
            <person name="London A."/>
            <person name="Culverwell L."/>
            <person name="Vogler A.P."/>
        </authorList>
    </citation>
    <scope>NUCLEOTIDE SEQUENCE</scope>
</reference>
<dbReference type="EC" id="7.1.1.2" evidence="3"/>
<feature type="transmembrane region" description="Helical" evidence="18">
    <location>
        <begin position="5"/>
        <end position="24"/>
    </location>
</feature>
<evidence type="ECO:0000256" key="2">
    <source>
        <dbReference type="ARBA" id="ARBA00004448"/>
    </source>
</evidence>
<feature type="transmembrane region" description="Helical" evidence="18">
    <location>
        <begin position="106"/>
        <end position="126"/>
    </location>
</feature>
<keyword evidence="14 21" id="KW-0496">Mitochondrion</keyword>
<feature type="transmembrane region" description="Helical" evidence="18">
    <location>
        <begin position="174"/>
        <end position="200"/>
    </location>
</feature>
<dbReference type="GO" id="GO:0042773">
    <property type="term" value="P:ATP synthesis coupled electron transport"/>
    <property type="evidence" value="ECO:0007669"/>
    <property type="project" value="InterPro"/>
</dbReference>
<evidence type="ECO:0000256" key="12">
    <source>
        <dbReference type="ARBA" id="ARBA00023027"/>
    </source>
</evidence>
<evidence type="ECO:0000256" key="10">
    <source>
        <dbReference type="ARBA" id="ARBA00022982"/>
    </source>
</evidence>
<dbReference type="EMBL" id="JX412803">
    <property type="protein sequence ID" value="ALO77031.1"/>
    <property type="molecule type" value="Genomic_DNA"/>
</dbReference>
<evidence type="ECO:0000256" key="8">
    <source>
        <dbReference type="ARBA" id="ARBA00022792"/>
    </source>
</evidence>
<keyword evidence="6" id="KW-0679">Respiratory chain</keyword>
<accession>A0A0S2MQQ2</accession>
<comment type="catalytic activity">
    <reaction evidence="17">
        <text>a ubiquinone + NADH + 5 H(+)(in) = a ubiquinol + NAD(+) + 4 H(+)(out)</text>
        <dbReference type="Rhea" id="RHEA:29091"/>
        <dbReference type="Rhea" id="RHEA-COMP:9565"/>
        <dbReference type="Rhea" id="RHEA-COMP:9566"/>
        <dbReference type="ChEBI" id="CHEBI:15378"/>
        <dbReference type="ChEBI" id="CHEBI:16389"/>
        <dbReference type="ChEBI" id="CHEBI:17976"/>
        <dbReference type="ChEBI" id="CHEBI:57540"/>
        <dbReference type="ChEBI" id="CHEBI:57945"/>
        <dbReference type="EC" id="7.1.1.2"/>
    </reaction>
</comment>
<keyword evidence="7 18" id="KW-0812">Transmembrane</keyword>
<evidence type="ECO:0000256" key="13">
    <source>
        <dbReference type="ARBA" id="ARBA00023075"/>
    </source>
</evidence>
<geneLocation type="mitochondrion" evidence="21"/>
<feature type="domain" description="NADH:quinone oxidoreductase/Mrp antiporter transmembrane" evidence="19">
    <location>
        <begin position="102"/>
        <end position="375"/>
    </location>
</feature>
<feature type="transmembrane region" description="Helical" evidence="18">
    <location>
        <begin position="82"/>
        <end position="100"/>
    </location>
</feature>
<evidence type="ECO:0000256" key="5">
    <source>
        <dbReference type="ARBA" id="ARBA00022448"/>
    </source>
</evidence>
<keyword evidence="11 18" id="KW-1133">Transmembrane helix</keyword>
<evidence type="ECO:0000256" key="3">
    <source>
        <dbReference type="ARBA" id="ARBA00012944"/>
    </source>
</evidence>
<keyword evidence="12" id="KW-0520">NAD</keyword>
<evidence type="ECO:0000256" key="17">
    <source>
        <dbReference type="ARBA" id="ARBA00049551"/>
    </source>
</evidence>
<gene>
    <name evidence="21" type="primary">nad5</name>
</gene>
<evidence type="ECO:0000256" key="9">
    <source>
        <dbReference type="ARBA" id="ARBA00022967"/>
    </source>
</evidence>
<evidence type="ECO:0000256" key="11">
    <source>
        <dbReference type="ARBA" id="ARBA00022989"/>
    </source>
</evidence>
<keyword evidence="5" id="KW-0813">Transport</keyword>
<evidence type="ECO:0000256" key="1">
    <source>
        <dbReference type="ARBA" id="ARBA00003257"/>
    </source>
</evidence>
<comment type="subcellular location">
    <subcellularLocation>
        <location evidence="2">Mitochondrion inner membrane</location>
        <topology evidence="2">Multi-pass membrane protein</topology>
    </subcellularLocation>
</comment>
<keyword evidence="15 18" id="KW-0472">Membrane</keyword>
<keyword evidence="13" id="KW-0830">Ubiquinone</keyword>
<feature type="transmembrane region" description="Helical" evidence="18">
    <location>
        <begin position="527"/>
        <end position="559"/>
    </location>
</feature>
<keyword evidence="9" id="KW-1278">Translocase</keyword>
<dbReference type="GO" id="GO:0008137">
    <property type="term" value="F:NADH dehydrogenase (ubiquinone) activity"/>
    <property type="evidence" value="ECO:0007669"/>
    <property type="project" value="UniProtKB-EC"/>
</dbReference>
<dbReference type="PANTHER" id="PTHR42829">
    <property type="entry name" value="NADH-UBIQUINONE OXIDOREDUCTASE CHAIN 5"/>
    <property type="match status" value="1"/>
</dbReference>
<name>A0A0S2MQQ2_9CUCU</name>